<protein>
    <submittedName>
        <fullName evidence="1">Uncharacterized protein</fullName>
    </submittedName>
</protein>
<comment type="caution">
    <text evidence="1">The sequence shown here is derived from an EMBL/GenBank/DDBJ whole genome shotgun (WGS) entry which is preliminary data.</text>
</comment>
<name>A0A813U2Q0_9BILA</name>
<accession>A0A813U2Q0</accession>
<reference evidence="1" key="1">
    <citation type="submission" date="2021-02" db="EMBL/GenBank/DDBJ databases">
        <authorList>
            <person name="Nowell W R."/>
        </authorList>
    </citation>
    <scope>NUCLEOTIDE SEQUENCE</scope>
    <source>
        <strain evidence="1">Ploen Becks lab</strain>
    </source>
</reference>
<dbReference type="EMBL" id="CAJNOC010000962">
    <property type="protein sequence ID" value="CAF0821878.1"/>
    <property type="molecule type" value="Genomic_DNA"/>
</dbReference>
<organism evidence="1 2">
    <name type="scientific">Brachionus calyciflorus</name>
    <dbReference type="NCBI Taxonomy" id="104777"/>
    <lineage>
        <taxon>Eukaryota</taxon>
        <taxon>Metazoa</taxon>
        <taxon>Spiralia</taxon>
        <taxon>Gnathifera</taxon>
        <taxon>Rotifera</taxon>
        <taxon>Eurotatoria</taxon>
        <taxon>Monogononta</taxon>
        <taxon>Pseudotrocha</taxon>
        <taxon>Ploima</taxon>
        <taxon>Brachionidae</taxon>
        <taxon>Brachionus</taxon>
    </lineage>
</organism>
<evidence type="ECO:0000313" key="1">
    <source>
        <dbReference type="EMBL" id="CAF0821878.1"/>
    </source>
</evidence>
<sequence>MSGNDGLFSSAIEFFVNCLDGRLFDPFTKQCSNYSACYHGCRNSTDKEGKSFDLKEKKCLGPVLKHIFECKNSENLPNALLTERIVFDEQFCLNW</sequence>
<gene>
    <name evidence="1" type="ORF">OXX778_LOCUS7510</name>
</gene>
<dbReference type="AlphaFoldDB" id="A0A813U2Q0"/>
<dbReference type="Proteomes" id="UP000663879">
    <property type="component" value="Unassembled WGS sequence"/>
</dbReference>
<evidence type="ECO:0000313" key="2">
    <source>
        <dbReference type="Proteomes" id="UP000663879"/>
    </source>
</evidence>
<proteinExistence type="predicted"/>
<keyword evidence="2" id="KW-1185">Reference proteome</keyword>